<dbReference type="eggNOG" id="COG0593">
    <property type="taxonomic scope" value="Bacteria"/>
</dbReference>
<dbReference type="STRING" id="2518989.IMCC3088_1973"/>
<dbReference type="Gene3D" id="1.10.8.60">
    <property type="match status" value="1"/>
</dbReference>
<dbReference type="RefSeq" id="WP_009574487.1">
    <property type="nucleotide sequence ID" value="NZ_AEIG01000005.1"/>
</dbReference>
<evidence type="ECO:0000259" key="1">
    <source>
        <dbReference type="Pfam" id="PF00308"/>
    </source>
</evidence>
<dbReference type="AlphaFoldDB" id="F3KYM0"/>
<evidence type="ECO:0000313" key="3">
    <source>
        <dbReference type="EMBL" id="EGG30784.1"/>
    </source>
</evidence>
<keyword evidence="4" id="KW-1185">Reference proteome</keyword>
<dbReference type="Pfam" id="PF22688">
    <property type="entry name" value="Hda_lid"/>
    <property type="match status" value="1"/>
</dbReference>
<dbReference type="InterPro" id="IPR055199">
    <property type="entry name" value="Hda_lid"/>
</dbReference>
<feature type="domain" description="Chromosomal replication initiator protein DnaA ATPAse" evidence="1">
    <location>
        <begin position="18"/>
        <end position="148"/>
    </location>
</feature>
<proteinExistence type="predicted"/>
<name>F3KYM0_9GAMM</name>
<comment type="caution">
    <text evidence="3">The sequence shown here is derived from an EMBL/GenBank/DDBJ whole genome shotgun (WGS) entry which is preliminary data.</text>
</comment>
<organism evidence="3 4">
    <name type="scientific">Aequoribacter fuscus</name>
    <dbReference type="NCBI Taxonomy" id="2518989"/>
    <lineage>
        <taxon>Bacteria</taxon>
        <taxon>Pseudomonadati</taxon>
        <taxon>Pseudomonadota</taxon>
        <taxon>Gammaproteobacteria</taxon>
        <taxon>Cellvibrionales</taxon>
        <taxon>Halieaceae</taxon>
        <taxon>Aequoribacter</taxon>
    </lineage>
</organism>
<evidence type="ECO:0000313" key="4">
    <source>
        <dbReference type="Proteomes" id="UP000005615"/>
    </source>
</evidence>
<dbReference type="NCBIfam" id="TIGR03420">
    <property type="entry name" value="DnaA_homol_Hda"/>
    <property type="match status" value="1"/>
</dbReference>
<dbReference type="InterPro" id="IPR017788">
    <property type="entry name" value="Hda"/>
</dbReference>
<dbReference type="InterPro" id="IPR027417">
    <property type="entry name" value="P-loop_NTPase"/>
</dbReference>
<dbReference type="Proteomes" id="UP000005615">
    <property type="component" value="Unassembled WGS sequence"/>
</dbReference>
<dbReference type="GO" id="GO:0006270">
    <property type="term" value="P:DNA replication initiation"/>
    <property type="evidence" value="ECO:0007669"/>
    <property type="project" value="TreeGrafter"/>
</dbReference>
<dbReference type="OrthoDB" id="9784878at2"/>
<accession>F3KYM0</accession>
<evidence type="ECO:0000259" key="2">
    <source>
        <dbReference type="Pfam" id="PF22688"/>
    </source>
</evidence>
<sequence>MSFLTRQLTLNVQLPDGFTFDNFVFNENRLLVREQLEGADSIWLTGAYSTGKTHLLSALVCANDQTALYLPADELIASCDPTMLDGLEATDCLVFDDIDKLAHTPAWSEALFHLFNRHHAQGGRWVCSSQVAPRYVDTPLADLRSRFTLFPAFELANYNDQERVKIFSERARFRGIKVNEDVYPYITNHLPRDLKYWLQLLDQLDQASLAEQRKVTIPLVKSVLQQNESLNKQLSLP</sequence>
<dbReference type="Pfam" id="PF00308">
    <property type="entry name" value="Bac_DnaA"/>
    <property type="match status" value="1"/>
</dbReference>
<dbReference type="GO" id="GO:0032297">
    <property type="term" value="P:negative regulation of DNA-templated DNA replication initiation"/>
    <property type="evidence" value="ECO:0007669"/>
    <property type="project" value="InterPro"/>
</dbReference>
<dbReference type="InterPro" id="IPR013317">
    <property type="entry name" value="DnaA_dom"/>
</dbReference>
<dbReference type="PANTHER" id="PTHR30050:SF5">
    <property type="entry name" value="DNAA REGULATORY INACTIVATOR HDA"/>
    <property type="match status" value="1"/>
</dbReference>
<dbReference type="PANTHER" id="PTHR30050">
    <property type="entry name" value="CHROMOSOMAL REPLICATION INITIATOR PROTEIN DNAA"/>
    <property type="match status" value="1"/>
</dbReference>
<feature type="domain" description="Hda lid" evidence="2">
    <location>
        <begin position="160"/>
        <end position="224"/>
    </location>
</feature>
<dbReference type="EMBL" id="AEIG01000005">
    <property type="protein sequence ID" value="EGG30784.1"/>
    <property type="molecule type" value="Genomic_DNA"/>
</dbReference>
<dbReference type="SUPFAM" id="SSF52540">
    <property type="entry name" value="P-loop containing nucleoside triphosphate hydrolases"/>
    <property type="match status" value="1"/>
</dbReference>
<gene>
    <name evidence="3" type="ORF">IMCC3088_1973</name>
</gene>
<reference evidence="3 4" key="1">
    <citation type="journal article" date="2011" name="J. Bacteriol.">
        <title>Genome sequence of strain IMCC3088, a proteorhodopsin-containing marine bacterium belonging to the OM60/NOR5 clade.</title>
        <authorList>
            <person name="Jang Y."/>
            <person name="Oh H.M."/>
            <person name="Kang I."/>
            <person name="Lee K."/>
            <person name="Yang S.J."/>
            <person name="Cho J.C."/>
        </authorList>
    </citation>
    <scope>NUCLEOTIDE SEQUENCE [LARGE SCALE GENOMIC DNA]</scope>
    <source>
        <strain evidence="3 4">IMCC3088</strain>
    </source>
</reference>
<protein>
    <submittedName>
        <fullName evidence="3">Chromosomal replication initiator, DnaA</fullName>
    </submittedName>
</protein>
<dbReference type="Gene3D" id="3.40.50.300">
    <property type="entry name" value="P-loop containing nucleotide triphosphate hydrolases"/>
    <property type="match status" value="1"/>
</dbReference>